<dbReference type="SUPFAM" id="SSF56672">
    <property type="entry name" value="DNA/RNA polymerases"/>
    <property type="match status" value="1"/>
</dbReference>
<evidence type="ECO:0000256" key="4">
    <source>
        <dbReference type="ARBA" id="ARBA00022759"/>
    </source>
</evidence>
<keyword evidence="4" id="KW-0255">Endonuclease</keyword>
<dbReference type="PANTHER" id="PTHR37984:SF5">
    <property type="entry name" value="PROTEIN NYNRIN-LIKE"/>
    <property type="match status" value="1"/>
</dbReference>
<dbReference type="InterPro" id="IPR050951">
    <property type="entry name" value="Retrovirus_Pol_polyprotein"/>
</dbReference>
<evidence type="ECO:0000256" key="6">
    <source>
        <dbReference type="ARBA" id="ARBA00022918"/>
    </source>
</evidence>
<evidence type="ECO:0000313" key="8">
    <source>
        <dbReference type="EMBL" id="KAL0409314.1"/>
    </source>
</evidence>
<keyword evidence="2" id="KW-0548">Nucleotidyltransferase</keyword>
<evidence type="ECO:0000259" key="7">
    <source>
        <dbReference type="Pfam" id="PF17917"/>
    </source>
</evidence>
<evidence type="ECO:0000256" key="2">
    <source>
        <dbReference type="ARBA" id="ARBA00022695"/>
    </source>
</evidence>
<reference evidence="8" key="2">
    <citation type="journal article" date="2024" name="Plant">
        <title>Genomic evolution and insights into agronomic trait innovations of Sesamum species.</title>
        <authorList>
            <person name="Miao H."/>
            <person name="Wang L."/>
            <person name="Qu L."/>
            <person name="Liu H."/>
            <person name="Sun Y."/>
            <person name="Le M."/>
            <person name="Wang Q."/>
            <person name="Wei S."/>
            <person name="Zheng Y."/>
            <person name="Lin W."/>
            <person name="Duan Y."/>
            <person name="Cao H."/>
            <person name="Xiong S."/>
            <person name="Wang X."/>
            <person name="Wei L."/>
            <person name="Li C."/>
            <person name="Ma Q."/>
            <person name="Ju M."/>
            <person name="Zhao R."/>
            <person name="Li G."/>
            <person name="Mu C."/>
            <person name="Tian Q."/>
            <person name="Mei H."/>
            <person name="Zhang T."/>
            <person name="Gao T."/>
            <person name="Zhang H."/>
        </authorList>
    </citation>
    <scope>NUCLEOTIDE SEQUENCE</scope>
    <source>
        <strain evidence="8">G02</strain>
    </source>
</reference>
<dbReference type="GO" id="GO:0003964">
    <property type="term" value="F:RNA-directed DNA polymerase activity"/>
    <property type="evidence" value="ECO:0007669"/>
    <property type="project" value="UniProtKB-KW"/>
</dbReference>
<proteinExistence type="predicted"/>
<dbReference type="PANTHER" id="PTHR37984">
    <property type="entry name" value="PROTEIN CBG26694"/>
    <property type="match status" value="1"/>
</dbReference>
<dbReference type="Pfam" id="PF17917">
    <property type="entry name" value="RT_RNaseH"/>
    <property type="match status" value="1"/>
</dbReference>
<dbReference type="GO" id="GO:0016787">
    <property type="term" value="F:hydrolase activity"/>
    <property type="evidence" value="ECO:0007669"/>
    <property type="project" value="UniProtKB-KW"/>
</dbReference>
<accession>A0AAW2TX81</accession>
<evidence type="ECO:0000256" key="1">
    <source>
        <dbReference type="ARBA" id="ARBA00022679"/>
    </source>
</evidence>
<evidence type="ECO:0000256" key="3">
    <source>
        <dbReference type="ARBA" id="ARBA00022722"/>
    </source>
</evidence>
<name>A0AAW2TX81_SESRA</name>
<feature type="domain" description="Reverse transcriptase RNase H-like" evidence="7">
    <location>
        <begin position="4"/>
        <end position="62"/>
    </location>
</feature>
<dbReference type="CDD" id="cd09274">
    <property type="entry name" value="RNase_HI_RT_Ty3"/>
    <property type="match status" value="1"/>
</dbReference>
<reference evidence="8" key="1">
    <citation type="submission" date="2020-06" db="EMBL/GenBank/DDBJ databases">
        <authorList>
            <person name="Li T."/>
            <person name="Hu X."/>
            <person name="Zhang T."/>
            <person name="Song X."/>
            <person name="Zhang H."/>
            <person name="Dai N."/>
            <person name="Sheng W."/>
            <person name="Hou X."/>
            <person name="Wei L."/>
        </authorList>
    </citation>
    <scope>NUCLEOTIDE SEQUENCE</scope>
    <source>
        <strain evidence="8">G02</strain>
        <tissue evidence="8">Leaf</tissue>
    </source>
</reference>
<evidence type="ECO:0000256" key="5">
    <source>
        <dbReference type="ARBA" id="ARBA00022801"/>
    </source>
</evidence>
<comment type="caution">
    <text evidence="8">The sequence shown here is derived from an EMBL/GenBank/DDBJ whole genome shotgun (WGS) entry which is preliminary data.</text>
</comment>
<organism evidence="8">
    <name type="scientific">Sesamum radiatum</name>
    <name type="common">Black benniseed</name>
    <dbReference type="NCBI Taxonomy" id="300843"/>
    <lineage>
        <taxon>Eukaryota</taxon>
        <taxon>Viridiplantae</taxon>
        <taxon>Streptophyta</taxon>
        <taxon>Embryophyta</taxon>
        <taxon>Tracheophyta</taxon>
        <taxon>Spermatophyta</taxon>
        <taxon>Magnoliopsida</taxon>
        <taxon>eudicotyledons</taxon>
        <taxon>Gunneridae</taxon>
        <taxon>Pentapetalae</taxon>
        <taxon>asterids</taxon>
        <taxon>lamiids</taxon>
        <taxon>Lamiales</taxon>
        <taxon>Pedaliaceae</taxon>
        <taxon>Sesamum</taxon>
    </lineage>
</organism>
<dbReference type="GO" id="GO:0004519">
    <property type="term" value="F:endonuclease activity"/>
    <property type="evidence" value="ECO:0007669"/>
    <property type="project" value="UniProtKB-KW"/>
</dbReference>
<gene>
    <name evidence="8" type="ORF">Sradi_1865800</name>
</gene>
<keyword evidence="6" id="KW-0695">RNA-directed DNA polymerase</keyword>
<keyword evidence="1" id="KW-0808">Transferase</keyword>
<sequence length="104" mass="11932">MQAASTCHREMFAISEAVRKWRQYLVGRKFNIYTDQRSLKRLLNQTIQTPAQQKWITKLLGYDFEIHYTPGKDNSMADTLSRLPAAALMLSAVSSVTPTILERL</sequence>
<keyword evidence="3" id="KW-0540">Nuclease</keyword>
<keyword evidence="5" id="KW-0378">Hydrolase</keyword>
<dbReference type="EMBL" id="JACGWJ010000007">
    <property type="protein sequence ID" value="KAL0409314.1"/>
    <property type="molecule type" value="Genomic_DNA"/>
</dbReference>
<dbReference type="InterPro" id="IPR041373">
    <property type="entry name" value="RT_RNaseH"/>
</dbReference>
<protein>
    <submittedName>
        <fullName evidence="8">Retrovirus-related Pol polyprotein from transposon.6</fullName>
    </submittedName>
</protein>
<dbReference type="InterPro" id="IPR043502">
    <property type="entry name" value="DNA/RNA_pol_sf"/>
</dbReference>
<dbReference type="AlphaFoldDB" id="A0AAW2TX81"/>